<dbReference type="Proteomes" id="UP000811844">
    <property type="component" value="Unassembled WGS sequence"/>
</dbReference>
<feature type="domain" description="N-acetyltransferase" evidence="1">
    <location>
        <begin position="7"/>
        <end position="185"/>
    </location>
</feature>
<proteinExistence type="predicted"/>
<evidence type="ECO:0000313" key="3">
    <source>
        <dbReference type="Proteomes" id="UP000811844"/>
    </source>
</evidence>
<organism evidence="2 3">
    <name type="scientific">Shewanella intestini</name>
    <dbReference type="NCBI Taxonomy" id="2017544"/>
    <lineage>
        <taxon>Bacteria</taxon>
        <taxon>Pseudomonadati</taxon>
        <taxon>Pseudomonadota</taxon>
        <taxon>Gammaproteobacteria</taxon>
        <taxon>Alteromonadales</taxon>
        <taxon>Shewanellaceae</taxon>
        <taxon>Shewanella</taxon>
    </lineage>
</organism>
<dbReference type="InterPro" id="IPR000182">
    <property type="entry name" value="GNAT_dom"/>
</dbReference>
<dbReference type="Pfam" id="PF13302">
    <property type="entry name" value="Acetyltransf_3"/>
    <property type="match status" value="1"/>
</dbReference>
<dbReference type="InterPro" id="IPR016181">
    <property type="entry name" value="Acyl_CoA_acyltransferase"/>
</dbReference>
<sequence length="189" mass="21538">MNVPRQFKIELMSLNDTSFMLELDSDPLVMRYINGGQPSSVEDIFQRFIPRYRQYLNPEKGWGLWGITANKHPLNQVNLHDQFLGWILIRPMGFFTDSPNFTNIEIGWRFKRIAWGKGIATAMAANVIDIVAERNLLVNEVSAIAVPENTGSIAVMKRLGMCLVKETVDVEDNQINVVVYSKVIKKPIK</sequence>
<name>A0ABS5I3L2_9GAMM</name>
<dbReference type="InterPro" id="IPR051531">
    <property type="entry name" value="N-acetyltransferase"/>
</dbReference>
<gene>
    <name evidence="2" type="ORF">G3R48_07920</name>
</gene>
<reference evidence="2 3" key="1">
    <citation type="submission" date="2020-02" db="EMBL/GenBank/DDBJ databases">
        <title>Shewanella WXL01 sp. nov., a marine bacterium isolated from green algae in Luhuitou Fringing Reef (Northern South China Sea).</title>
        <authorList>
            <person name="Wang X."/>
        </authorList>
    </citation>
    <scope>NUCLEOTIDE SEQUENCE [LARGE SCALE GENOMIC DNA]</scope>
    <source>
        <strain evidence="2 3">MCCC 1A01895</strain>
    </source>
</reference>
<dbReference type="PANTHER" id="PTHR43792">
    <property type="entry name" value="GNAT FAMILY, PUTATIVE (AFU_ORTHOLOGUE AFUA_3G00765)-RELATED-RELATED"/>
    <property type="match status" value="1"/>
</dbReference>
<comment type="caution">
    <text evidence="2">The sequence shown here is derived from an EMBL/GenBank/DDBJ whole genome shotgun (WGS) entry which is preliminary data.</text>
</comment>
<protein>
    <submittedName>
        <fullName evidence="2">GNAT family N-acetyltransferase</fullName>
    </submittedName>
</protein>
<dbReference type="EMBL" id="JAAIKR010000005">
    <property type="protein sequence ID" value="MBR9727910.1"/>
    <property type="molecule type" value="Genomic_DNA"/>
</dbReference>
<accession>A0ABS5I3L2</accession>
<dbReference type="SUPFAM" id="SSF55729">
    <property type="entry name" value="Acyl-CoA N-acyltransferases (Nat)"/>
    <property type="match status" value="1"/>
</dbReference>
<evidence type="ECO:0000259" key="1">
    <source>
        <dbReference type="PROSITE" id="PS51186"/>
    </source>
</evidence>
<dbReference type="PROSITE" id="PS51186">
    <property type="entry name" value="GNAT"/>
    <property type="match status" value="1"/>
</dbReference>
<dbReference type="Gene3D" id="3.40.630.30">
    <property type="match status" value="1"/>
</dbReference>
<evidence type="ECO:0000313" key="2">
    <source>
        <dbReference type="EMBL" id="MBR9727910.1"/>
    </source>
</evidence>
<dbReference type="PANTHER" id="PTHR43792:SF1">
    <property type="entry name" value="N-ACETYLTRANSFERASE DOMAIN-CONTAINING PROTEIN"/>
    <property type="match status" value="1"/>
</dbReference>
<keyword evidence="3" id="KW-1185">Reference proteome</keyword>
<dbReference type="RefSeq" id="WP_153663551.1">
    <property type="nucleotide sequence ID" value="NZ_JBHRTM010000001.1"/>
</dbReference>